<sequence>MTQPTMPAMDERPIEELAPEWIDSAVEVITPDGSTVGFRLARYEKTTRDGEPLWLLFSTEQPWRIEVGAGAVVRFTPRPAVPGPAAGFGPAPVVSPTPVTAPVAPTPLNPQSWVIAPPAERR</sequence>
<accession>A0ABV6XAP7</accession>
<dbReference type="Proteomes" id="UP001592530">
    <property type="component" value="Unassembled WGS sequence"/>
</dbReference>
<name>A0ABV6XAP7_9ACTN</name>
<gene>
    <name evidence="2" type="ORF">ACEZDB_32275</name>
</gene>
<evidence type="ECO:0000313" key="3">
    <source>
        <dbReference type="Proteomes" id="UP001592530"/>
    </source>
</evidence>
<dbReference type="RefSeq" id="WP_380558282.1">
    <property type="nucleotide sequence ID" value="NZ_JBHEZY010000018.1"/>
</dbReference>
<evidence type="ECO:0000256" key="1">
    <source>
        <dbReference type="SAM" id="MobiDB-lite"/>
    </source>
</evidence>
<protein>
    <submittedName>
        <fullName evidence="2">Uncharacterized protein</fullName>
    </submittedName>
</protein>
<reference evidence="2 3" key="1">
    <citation type="submission" date="2024-09" db="EMBL/GenBank/DDBJ databases">
        <authorList>
            <person name="Lee S.D."/>
        </authorList>
    </citation>
    <scope>NUCLEOTIDE SEQUENCE [LARGE SCALE GENOMIC DNA]</scope>
    <source>
        <strain evidence="2 3">N1-3</strain>
    </source>
</reference>
<comment type="caution">
    <text evidence="2">The sequence shown here is derived from an EMBL/GenBank/DDBJ whole genome shotgun (WGS) entry which is preliminary data.</text>
</comment>
<evidence type="ECO:0000313" key="2">
    <source>
        <dbReference type="EMBL" id="MFC1435327.1"/>
    </source>
</evidence>
<proteinExistence type="predicted"/>
<dbReference type="EMBL" id="JBHEZY010000018">
    <property type="protein sequence ID" value="MFC1435327.1"/>
    <property type="molecule type" value="Genomic_DNA"/>
</dbReference>
<feature type="region of interest" description="Disordered" evidence="1">
    <location>
        <begin position="101"/>
        <end position="122"/>
    </location>
</feature>
<organism evidence="2 3">
    <name type="scientific">Streptacidiphilus alkalitolerans</name>
    <dbReference type="NCBI Taxonomy" id="3342712"/>
    <lineage>
        <taxon>Bacteria</taxon>
        <taxon>Bacillati</taxon>
        <taxon>Actinomycetota</taxon>
        <taxon>Actinomycetes</taxon>
        <taxon>Kitasatosporales</taxon>
        <taxon>Streptomycetaceae</taxon>
        <taxon>Streptacidiphilus</taxon>
    </lineage>
</organism>